<name>A0A0C9WSA8_9AGAR</name>
<gene>
    <name evidence="1" type="ORF">K443DRAFT_115922</name>
</gene>
<evidence type="ECO:0000313" key="2">
    <source>
        <dbReference type="Proteomes" id="UP000054477"/>
    </source>
</evidence>
<keyword evidence="2" id="KW-1185">Reference proteome</keyword>
<feature type="non-terminal residue" evidence="1">
    <location>
        <position position="1"/>
    </location>
</feature>
<dbReference type="Gene3D" id="2.80.10.50">
    <property type="match status" value="1"/>
</dbReference>
<dbReference type="AlphaFoldDB" id="A0A0C9WSA8"/>
<accession>A0A0C9WSA8</accession>
<reference evidence="2" key="2">
    <citation type="submission" date="2015-01" db="EMBL/GenBank/DDBJ databases">
        <title>Evolutionary Origins and Diversification of the Mycorrhizal Mutualists.</title>
        <authorList>
            <consortium name="DOE Joint Genome Institute"/>
            <consortium name="Mycorrhizal Genomics Consortium"/>
            <person name="Kohler A."/>
            <person name="Kuo A."/>
            <person name="Nagy L.G."/>
            <person name="Floudas D."/>
            <person name="Copeland A."/>
            <person name="Barry K.W."/>
            <person name="Cichocki N."/>
            <person name="Veneault-Fourrey C."/>
            <person name="LaButti K."/>
            <person name="Lindquist E.A."/>
            <person name="Lipzen A."/>
            <person name="Lundell T."/>
            <person name="Morin E."/>
            <person name="Murat C."/>
            <person name="Riley R."/>
            <person name="Ohm R."/>
            <person name="Sun H."/>
            <person name="Tunlid A."/>
            <person name="Henrissat B."/>
            <person name="Grigoriev I.V."/>
            <person name="Hibbett D.S."/>
            <person name="Martin F."/>
        </authorList>
    </citation>
    <scope>NUCLEOTIDE SEQUENCE [LARGE SCALE GENOMIC DNA]</scope>
    <source>
        <strain evidence="2">LaAM-08-1</strain>
    </source>
</reference>
<feature type="non-terminal residue" evidence="1">
    <location>
        <position position="132"/>
    </location>
</feature>
<dbReference type="HOGENOM" id="CLU_158356_0_0_1"/>
<dbReference type="OrthoDB" id="10607625at2759"/>
<sequence length="132" mass="14496">PAPMATYTIQDINTGLFATSPAIVGEPIQFTDPTDEDNQKVLLMWVIPDLGNGVSTISSTAAEAFAWVEQPSFVSANVVTNLAERPWVIDLDGDQGTIRAEDDTNLVWAIDANNVMAVPLFMDHYSYKFLNF</sequence>
<organism evidence="1 2">
    <name type="scientific">Laccaria amethystina LaAM-08-1</name>
    <dbReference type="NCBI Taxonomy" id="1095629"/>
    <lineage>
        <taxon>Eukaryota</taxon>
        <taxon>Fungi</taxon>
        <taxon>Dikarya</taxon>
        <taxon>Basidiomycota</taxon>
        <taxon>Agaricomycotina</taxon>
        <taxon>Agaricomycetes</taxon>
        <taxon>Agaricomycetidae</taxon>
        <taxon>Agaricales</taxon>
        <taxon>Agaricineae</taxon>
        <taxon>Hydnangiaceae</taxon>
        <taxon>Laccaria</taxon>
    </lineage>
</organism>
<proteinExistence type="predicted"/>
<dbReference type="Proteomes" id="UP000054477">
    <property type="component" value="Unassembled WGS sequence"/>
</dbReference>
<dbReference type="EMBL" id="KN839087">
    <property type="protein sequence ID" value="KIJ90903.1"/>
    <property type="molecule type" value="Genomic_DNA"/>
</dbReference>
<evidence type="ECO:0000313" key="1">
    <source>
        <dbReference type="EMBL" id="KIJ90903.1"/>
    </source>
</evidence>
<protein>
    <submittedName>
        <fullName evidence="1">Uncharacterized protein</fullName>
    </submittedName>
</protein>
<reference evidence="1 2" key="1">
    <citation type="submission" date="2014-04" db="EMBL/GenBank/DDBJ databases">
        <authorList>
            <consortium name="DOE Joint Genome Institute"/>
            <person name="Kuo A."/>
            <person name="Kohler A."/>
            <person name="Nagy L.G."/>
            <person name="Floudas D."/>
            <person name="Copeland A."/>
            <person name="Barry K.W."/>
            <person name="Cichocki N."/>
            <person name="Veneault-Fourrey C."/>
            <person name="LaButti K."/>
            <person name="Lindquist E.A."/>
            <person name="Lipzen A."/>
            <person name="Lundell T."/>
            <person name="Morin E."/>
            <person name="Murat C."/>
            <person name="Sun H."/>
            <person name="Tunlid A."/>
            <person name="Henrissat B."/>
            <person name="Grigoriev I.V."/>
            <person name="Hibbett D.S."/>
            <person name="Martin F."/>
            <person name="Nordberg H.P."/>
            <person name="Cantor M.N."/>
            <person name="Hua S.X."/>
        </authorList>
    </citation>
    <scope>NUCLEOTIDE SEQUENCE [LARGE SCALE GENOMIC DNA]</scope>
    <source>
        <strain evidence="1 2">LaAM-08-1</strain>
    </source>
</reference>